<sequence>MKKNNMIAIMLIAGGVFFSSCNNNKAGFSSGSVSLKNAKDSASYALGIMQGKRFKDNGADTLFNLEVLQSAMLSALKGDSVKMSDMQMQMMINSYIEKEQNKKFEANAKAGEKFLADNKSKSGVKTTASGLQYEVIKEGTGVKPVATDTVEVHYTGTLTNGKKFDSSYDHGKAVKFPLNGVIPAWTEGLQLMTEGSKYKLYVPSSLGYGMQPPPQSGIEPNSVLIFEVELLKVYKGKK</sequence>
<evidence type="ECO:0000256" key="4">
    <source>
        <dbReference type="ARBA" id="ARBA00023235"/>
    </source>
</evidence>
<dbReference type="SUPFAM" id="SSF54534">
    <property type="entry name" value="FKBP-like"/>
    <property type="match status" value="1"/>
</dbReference>
<dbReference type="EC" id="5.2.1.8" evidence="6"/>
<proteinExistence type="inferred from homology"/>
<comment type="caution">
    <text evidence="8">The sequence shown here is derived from an EMBL/GenBank/DDBJ whole genome shotgun (WGS) entry which is preliminary data.</text>
</comment>
<accession>A0AAE3QW83</accession>
<dbReference type="GO" id="GO:0003755">
    <property type="term" value="F:peptidyl-prolyl cis-trans isomerase activity"/>
    <property type="evidence" value="ECO:0007669"/>
    <property type="project" value="UniProtKB-UniRule"/>
</dbReference>
<dbReference type="PROSITE" id="PS50059">
    <property type="entry name" value="FKBP_PPIASE"/>
    <property type="match status" value="1"/>
</dbReference>
<comment type="similarity">
    <text evidence="2 6">Belongs to the FKBP-type PPIase family.</text>
</comment>
<dbReference type="Pfam" id="PF00254">
    <property type="entry name" value="FKBP_C"/>
    <property type="match status" value="1"/>
</dbReference>
<evidence type="ECO:0000256" key="1">
    <source>
        <dbReference type="ARBA" id="ARBA00000971"/>
    </source>
</evidence>
<keyword evidence="3 5" id="KW-0697">Rotamase</keyword>
<evidence type="ECO:0000256" key="3">
    <source>
        <dbReference type="ARBA" id="ARBA00023110"/>
    </source>
</evidence>
<keyword evidence="4 5" id="KW-0413">Isomerase</keyword>
<dbReference type="GO" id="GO:0006457">
    <property type="term" value="P:protein folding"/>
    <property type="evidence" value="ECO:0007669"/>
    <property type="project" value="InterPro"/>
</dbReference>
<dbReference type="InterPro" id="IPR046357">
    <property type="entry name" value="PPIase_dom_sf"/>
</dbReference>
<dbReference type="PANTHER" id="PTHR43811:SF19">
    <property type="entry name" value="39 KDA FK506-BINDING NUCLEAR PROTEIN"/>
    <property type="match status" value="1"/>
</dbReference>
<gene>
    <name evidence="8" type="ORF">QNI16_24430</name>
</gene>
<evidence type="ECO:0000313" key="9">
    <source>
        <dbReference type="Proteomes" id="UP001241110"/>
    </source>
</evidence>
<dbReference type="Proteomes" id="UP001241110">
    <property type="component" value="Unassembled WGS sequence"/>
</dbReference>
<dbReference type="PANTHER" id="PTHR43811">
    <property type="entry name" value="FKBP-TYPE PEPTIDYL-PROLYL CIS-TRANS ISOMERASE FKPA"/>
    <property type="match status" value="1"/>
</dbReference>
<dbReference type="EMBL" id="JASJOS010000012">
    <property type="protein sequence ID" value="MDJ1483668.1"/>
    <property type="molecule type" value="Genomic_DNA"/>
</dbReference>
<evidence type="ECO:0000259" key="7">
    <source>
        <dbReference type="PROSITE" id="PS50059"/>
    </source>
</evidence>
<dbReference type="Pfam" id="PF01346">
    <property type="entry name" value="FKBP_N"/>
    <property type="match status" value="1"/>
</dbReference>
<evidence type="ECO:0000256" key="2">
    <source>
        <dbReference type="ARBA" id="ARBA00006577"/>
    </source>
</evidence>
<evidence type="ECO:0000313" key="8">
    <source>
        <dbReference type="EMBL" id="MDJ1483668.1"/>
    </source>
</evidence>
<comment type="catalytic activity">
    <reaction evidence="1 5 6">
        <text>[protein]-peptidylproline (omega=180) = [protein]-peptidylproline (omega=0)</text>
        <dbReference type="Rhea" id="RHEA:16237"/>
        <dbReference type="Rhea" id="RHEA-COMP:10747"/>
        <dbReference type="Rhea" id="RHEA-COMP:10748"/>
        <dbReference type="ChEBI" id="CHEBI:83833"/>
        <dbReference type="ChEBI" id="CHEBI:83834"/>
        <dbReference type="EC" id="5.2.1.8"/>
    </reaction>
</comment>
<reference evidence="8" key="1">
    <citation type="submission" date="2023-05" db="EMBL/GenBank/DDBJ databases">
        <authorList>
            <person name="Zhang X."/>
        </authorList>
    </citation>
    <scope>NUCLEOTIDE SEQUENCE</scope>
    <source>
        <strain evidence="8">YF14B1</strain>
    </source>
</reference>
<dbReference type="RefSeq" id="WP_313983870.1">
    <property type="nucleotide sequence ID" value="NZ_JASJOS010000012.1"/>
</dbReference>
<organism evidence="8 9">
    <name type="scientific">Xanthocytophaga flava</name>
    <dbReference type="NCBI Taxonomy" id="3048013"/>
    <lineage>
        <taxon>Bacteria</taxon>
        <taxon>Pseudomonadati</taxon>
        <taxon>Bacteroidota</taxon>
        <taxon>Cytophagia</taxon>
        <taxon>Cytophagales</taxon>
        <taxon>Rhodocytophagaceae</taxon>
        <taxon>Xanthocytophaga</taxon>
    </lineage>
</organism>
<protein>
    <recommendedName>
        <fullName evidence="6">Peptidyl-prolyl cis-trans isomerase</fullName>
        <ecNumber evidence="6">5.2.1.8</ecNumber>
    </recommendedName>
</protein>
<dbReference type="AlphaFoldDB" id="A0AAE3QW83"/>
<dbReference type="Gene3D" id="1.10.287.460">
    <property type="entry name" value="Peptidyl-prolyl cis-trans isomerase, FKBP-type, N-terminal domain"/>
    <property type="match status" value="1"/>
</dbReference>
<name>A0AAE3QW83_9BACT</name>
<dbReference type="InterPro" id="IPR001179">
    <property type="entry name" value="PPIase_FKBP_dom"/>
</dbReference>
<evidence type="ECO:0000256" key="6">
    <source>
        <dbReference type="RuleBase" id="RU003915"/>
    </source>
</evidence>
<dbReference type="InterPro" id="IPR036944">
    <property type="entry name" value="PPIase_FKBP_N_sf"/>
</dbReference>
<dbReference type="InterPro" id="IPR000774">
    <property type="entry name" value="PPIase_FKBP_N"/>
</dbReference>
<feature type="domain" description="PPIase FKBP-type" evidence="7">
    <location>
        <begin position="147"/>
        <end position="234"/>
    </location>
</feature>
<dbReference type="Gene3D" id="3.10.50.40">
    <property type="match status" value="1"/>
</dbReference>
<evidence type="ECO:0000256" key="5">
    <source>
        <dbReference type="PROSITE-ProRule" id="PRU00277"/>
    </source>
</evidence>
<dbReference type="PROSITE" id="PS51257">
    <property type="entry name" value="PROKAR_LIPOPROTEIN"/>
    <property type="match status" value="1"/>
</dbReference>
<dbReference type="FunFam" id="3.10.50.40:FF:000006">
    <property type="entry name" value="Peptidyl-prolyl cis-trans isomerase"/>
    <property type="match status" value="1"/>
</dbReference>